<name>A0A1Y2C3A9_9FUNG</name>
<proteinExistence type="predicted"/>
<dbReference type="InterPro" id="IPR016181">
    <property type="entry name" value="Acyl_CoA_acyltransferase"/>
</dbReference>
<keyword evidence="3" id="KW-1185">Reference proteome</keyword>
<feature type="domain" description="N-acetyltransferase" evidence="1">
    <location>
        <begin position="3"/>
        <end position="156"/>
    </location>
</feature>
<reference evidence="2 3" key="1">
    <citation type="submission" date="2016-07" db="EMBL/GenBank/DDBJ databases">
        <title>Pervasive Adenine N6-methylation of Active Genes in Fungi.</title>
        <authorList>
            <consortium name="DOE Joint Genome Institute"/>
            <person name="Mondo S.J."/>
            <person name="Dannebaum R.O."/>
            <person name="Kuo R.C."/>
            <person name="Labutti K."/>
            <person name="Haridas S."/>
            <person name="Kuo A."/>
            <person name="Salamov A."/>
            <person name="Ahrendt S.R."/>
            <person name="Lipzen A."/>
            <person name="Sullivan W."/>
            <person name="Andreopoulos W.B."/>
            <person name="Clum A."/>
            <person name="Lindquist E."/>
            <person name="Daum C."/>
            <person name="Ramamoorthy G.K."/>
            <person name="Gryganskyi A."/>
            <person name="Culley D."/>
            <person name="Magnuson J.K."/>
            <person name="James T.Y."/>
            <person name="O'Malley M.A."/>
            <person name="Stajich J.E."/>
            <person name="Spatafora J.W."/>
            <person name="Visel A."/>
            <person name="Grigoriev I.V."/>
        </authorList>
    </citation>
    <scope>NUCLEOTIDE SEQUENCE [LARGE SCALE GENOMIC DNA]</scope>
    <source>
        <strain evidence="2 3">JEL800</strain>
    </source>
</reference>
<dbReference type="AlphaFoldDB" id="A0A1Y2C3A9"/>
<comment type="caution">
    <text evidence="2">The sequence shown here is derived from an EMBL/GenBank/DDBJ whole genome shotgun (WGS) entry which is preliminary data.</text>
</comment>
<organism evidence="2 3">
    <name type="scientific">Rhizoclosmatium globosum</name>
    <dbReference type="NCBI Taxonomy" id="329046"/>
    <lineage>
        <taxon>Eukaryota</taxon>
        <taxon>Fungi</taxon>
        <taxon>Fungi incertae sedis</taxon>
        <taxon>Chytridiomycota</taxon>
        <taxon>Chytridiomycota incertae sedis</taxon>
        <taxon>Chytridiomycetes</taxon>
        <taxon>Chytridiales</taxon>
        <taxon>Chytriomycetaceae</taxon>
        <taxon>Rhizoclosmatium</taxon>
    </lineage>
</organism>
<evidence type="ECO:0000313" key="3">
    <source>
        <dbReference type="Proteomes" id="UP000193642"/>
    </source>
</evidence>
<dbReference type="CDD" id="cd04301">
    <property type="entry name" value="NAT_SF"/>
    <property type="match status" value="1"/>
</dbReference>
<dbReference type="Gene3D" id="3.40.630.30">
    <property type="match status" value="1"/>
</dbReference>
<evidence type="ECO:0000313" key="2">
    <source>
        <dbReference type="EMBL" id="ORY41377.1"/>
    </source>
</evidence>
<dbReference type="EMBL" id="MCGO01000032">
    <property type="protein sequence ID" value="ORY41377.1"/>
    <property type="molecule type" value="Genomic_DNA"/>
</dbReference>
<dbReference type="Proteomes" id="UP000193642">
    <property type="component" value="Unassembled WGS sequence"/>
</dbReference>
<accession>A0A1Y2C3A9</accession>
<dbReference type="InterPro" id="IPR000182">
    <property type="entry name" value="GNAT_dom"/>
</dbReference>
<dbReference type="GO" id="GO:0016747">
    <property type="term" value="F:acyltransferase activity, transferring groups other than amino-acyl groups"/>
    <property type="evidence" value="ECO:0007669"/>
    <property type="project" value="InterPro"/>
</dbReference>
<dbReference type="OrthoDB" id="2326446at2759"/>
<dbReference type="SUPFAM" id="SSF55729">
    <property type="entry name" value="Acyl-CoA N-acyltransferases (Nat)"/>
    <property type="match status" value="1"/>
</dbReference>
<evidence type="ECO:0000259" key="1">
    <source>
        <dbReference type="PROSITE" id="PS51186"/>
    </source>
</evidence>
<gene>
    <name evidence="2" type="ORF">BCR33DRAFT_852355</name>
</gene>
<sequence length="156" mass="17741">MSLTLRPFTDANEALETMTQLRHECGWDAEKVPEWIRQAQQGDRINLACEVSQQESENKTVVVGMISLVLRDDDYQLNIDKCLANPETKTAMIKSLFIRHAYQRKGYGKESILQLEKFAASKYGIEIMALDTAASDVNNMASIRNWVMSSFENGFQ</sequence>
<dbReference type="Pfam" id="PF00583">
    <property type="entry name" value="Acetyltransf_1"/>
    <property type="match status" value="1"/>
</dbReference>
<dbReference type="PROSITE" id="PS51186">
    <property type="entry name" value="GNAT"/>
    <property type="match status" value="1"/>
</dbReference>
<protein>
    <recommendedName>
        <fullName evidence="1">N-acetyltransferase domain-containing protein</fullName>
    </recommendedName>
</protein>